<sequence length="80" mass="9370">MHQKYYVLLSRRYTKNSITEEKSTFMPIQHFPLETTNCTPSPLIRITNGTECKVLIAITVPTRNWKLHINTHLPTFVSMH</sequence>
<organism evidence="1">
    <name type="scientific">Schistosoma haematobium</name>
    <name type="common">Blood fluke</name>
    <dbReference type="NCBI Taxonomy" id="6185"/>
    <lineage>
        <taxon>Eukaryota</taxon>
        <taxon>Metazoa</taxon>
        <taxon>Spiralia</taxon>
        <taxon>Lophotrochozoa</taxon>
        <taxon>Platyhelminthes</taxon>
        <taxon>Trematoda</taxon>
        <taxon>Digenea</taxon>
        <taxon>Strigeidida</taxon>
        <taxon>Schistosomatoidea</taxon>
        <taxon>Schistosomatidae</taxon>
        <taxon>Schistosoma</taxon>
    </lineage>
</organism>
<proteinExistence type="predicted"/>
<name>A0A095C7X3_SCHHA</name>
<gene>
    <name evidence="1" type="ORF">MS3_06620</name>
</gene>
<evidence type="ECO:0000313" key="1">
    <source>
        <dbReference type="EMBL" id="KGB38243.1"/>
    </source>
</evidence>
<dbReference type="EMBL" id="KL250993">
    <property type="protein sequence ID" value="KGB38243.1"/>
    <property type="molecule type" value="Genomic_DNA"/>
</dbReference>
<protein>
    <submittedName>
        <fullName evidence="1">Uncharacterized protein</fullName>
    </submittedName>
</protein>
<dbReference type="AlphaFoldDB" id="A0A095C7X3"/>
<reference evidence="1" key="1">
    <citation type="journal article" date="2012" name="Nat. Genet.">
        <title>Whole-genome sequence of Schistosoma haematobium.</title>
        <authorList>
            <person name="Young N.D."/>
            <person name="Jex A.R."/>
            <person name="Li B."/>
            <person name="Liu S."/>
            <person name="Yang L."/>
            <person name="Xiong Z."/>
            <person name="Li Y."/>
            <person name="Cantacessi C."/>
            <person name="Hall R.S."/>
            <person name="Xu X."/>
            <person name="Chen F."/>
            <person name="Wu X."/>
            <person name="Zerlotini A."/>
            <person name="Oliveira G."/>
            <person name="Hofmann A."/>
            <person name="Zhang G."/>
            <person name="Fang X."/>
            <person name="Kang Y."/>
            <person name="Campbell B.E."/>
            <person name="Loukas A."/>
            <person name="Ranganathan S."/>
            <person name="Rollinson D."/>
            <person name="Rinaldi G."/>
            <person name="Brindley P.J."/>
            <person name="Yang H."/>
            <person name="Wang J."/>
            <person name="Wang J."/>
            <person name="Gasser R.B."/>
        </authorList>
    </citation>
    <scope>NUCLEOTIDE SEQUENCE [LARGE SCALE GENOMIC DNA]</scope>
</reference>
<accession>A0A095C7X3</accession>